<dbReference type="GO" id="GO:0008551">
    <property type="term" value="F:P-type cadmium transporter activity"/>
    <property type="evidence" value="ECO:0007669"/>
    <property type="project" value="UniProtKB-EC"/>
</dbReference>
<dbReference type="InterPro" id="IPR036412">
    <property type="entry name" value="HAD-like_sf"/>
</dbReference>
<comment type="similarity">
    <text evidence="2 11">Belongs to the cation transport ATPase (P-type) (TC 3.A.3) family. Type IB subfamily.</text>
</comment>
<feature type="transmembrane region" description="Helical" evidence="11">
    <location>
        <begin position="587"/>
        <end position="605"/>
    </location>
</feature>
<dbReference type="GO" id="GO:0016887">
    <property type="term" value="F:ATP hydrolysis activity"/>
    <property type="evidence" value="ECO:0007669"/>
    <property type="project" value="InterPro"/>
</dbReference>
<accession>A0A1H3MBA3</accession>
<dbReference type="NCBIfam" id="TIGR01494">
    <property type="entry name" value="ATPase_P-type"/>
    <property type="match status" value="1"/>
</dbReference>
<evidence type="ECO:0000256" key="10">
    <source>
        <dbReference type="ARBA" id="ARBA00049338"/>
    </source>
</evidence>
<dbReference type="Gene3D" id="3.40.1110.10">
    <property type="entry name" value="Calcium-transporting ATPase, cytoplasmic domain N"/>
    <property type="match status" value="2"/>
</dbReference>
<dbReference type="InterPro" id="IPR018303">
    <property type="entry name" value="ATPase_P-typ_P_site"/>
</dbReference>
<dbReference type="STRING" id="415015.SAMN05660462_00779"/>
<keyword evidence="11" id="KW-1003">Cell membrane</keyword>
<keyword evidence="7 11" id="KW-1133">Transmembrane helix</keyword>
<dbReference type="NCBIfam" id="TIGR01525">
    <property type="entry name" value="ATPase-IB_hvy"/>
    <property type="match status" value="1"/>
</dbReference>
<dbReference type="PRINTS" id="PR00941">
    <property type="entry name" value="CDATPASE"/>
</dbReference>
<evidence type="ECO:0000256" key="8">
    <source>
        <dbReference type="ARBA" id="ARBA00023136"/>
    </source>
</evidence>
<keyword evidence="3" id="KW-0104">Cadmium</keyword>
<dbReference type="SUPFAM" id="SSF56784">
    <property type="entry name" value="HAD-like"/>
    <property type="match status" value="1"/>
</dbReference>
<dbReference type="AlphaFoldDB" id="A0A1H3MBA3"/>
<dbReference type="SFLD" id="SFLDS00003">
    <property type="entry name" value="Haloacid_Dehalogenase"/>
    <property type="match status" value="1"/>
</dbReference>
<evidence type="ECO:0000256" key="2">
    <source>
        <dbReference type="ARBA" id="ARBA00006024"/>
    </source>
</evidence>
<dbReference type="GO" id="GO:0046872">
    <property type="term" value="F:metal ion binding"/>
    <property type="evidence" value="ECO:0007669"/>
    <property type="project" value="UniProtKB-KW"/>
</dbReference>
<dbReference type="EC" id="7.2.2.21" evidence="9"/>
<keyword evidence="11" id="KW-0067">ATP-binding</keyword>
<dbReference type="NCBIfam" id="TIGR01512">
    <property type="entry name" value="ATPase-IB2_Cd"/>
    <property type="match status" value="1"/>
</dbReference>
<feature type="transmembrane region" description="Helical" evidence="11">
    <location>
        <begin position="31"/>
        <end position="48"/>
    </location>
</feature>
<keyword evidence="11" id="KW-0547">Nucleotide-binding</keyword>
<dbReference type="InterPro" id="IPR051014">
    <property type="entry name" value="Cation_Transport_ATPase_IB"/>
</dbReference>
<dbReference type="InterPro" id="IPR027256">
    <property type="entry name" value="P-typ_ATPase_IB"/>
</dbReference>
<dbReference type="Pfam" id="PF00122">
    <property type="entry name" value="E1-E2_ATPase"/>
    <property type="match status" value="1"/>
</dbReference>
<evidence type="ECO:0000256" key="1">
    <source>
        <dbReference type="ARBA" id="ARBA00004651"/>
    </source>
</evidence>
<keyword evidence="5 11" id="KW-0479">Metal-binding</keyword>
<dbReference type="GO" id="GO:0005524">
    <property type="term" value="F:ATP binding"/>
    <property type="evidence" value="ECO:0007669"/>
    <property type="project" value="UniProtKB-UniRule"/>
</dbReference>
<evidence type="ECO:0000256" key="6">
    <source>
        <dbReference type="ARBA" id="ARBA00022967"/>
    </source>
</evidence>
<dbReference type="Pfam" id="PF00702">
    <property type="entry name" value="Hydrolase"/>
    <property type="match status" value="1"/>
</dbReference>
<proteinExistence type="inferred from homology"/>
<evidence type="ECO:0000313" key="13">
    <source>
        <dbReference type="EMBL" id="SDY73987.1"/>
    </source>
</evidence>
<protein>
    <recommendedName>
        <fullName evidence="9">Cd(2+)-exporting ATPase</fullName>
        <ecNumber evidence="9">7.2.2.21</ecNumber>
    </recommendedName>
</protein>
<dbReference type="InterPro" id="IPR023298">
    <property type="entry name" value="ATPase_P-typ_TM_dom_sf"/>
</dbReference>
<feature type="transmembrane region" description="Helical" evidence="11">
    <location>
        <begin position="253"/>
        <end position="279"/>
    </location>
</feature>
<dbReference type="Gene3D" id="3.40.50.1000">
    <property type="entry name" value="HAD superfamily/HAD-like"/>
    <property type="match status" value="1"/>
</dbReference>
<keyword evidence="8 11" id="KW-0472">Membrane</keyword>
<evidence type="ECO:0000256" key="7">
    <source>
        <dbReference type="ARBA" id="ARBA00022989"/>
    </source>
</evidence>
<dbReference type="SFLD" id="SFLDF00027">
    <property type="entry name" value="p-type_atpase"/>
    <property type="match status" value="1"/>
</dbReference>
<evidence type="ECO:0000256" key="9">
    <source>
        <dbReference type="ARBA" id="ARBA00039103"/>
    </source>
</evidence>
<name>A0A1H3MBA3_9FIRM</name>
<keyword evidence="4 11" id="KW-0812">Transmembrane</keyword>
<dbReference type="PROSITE" id="PS01229">
    <property type="entry name" value="COF_2"/>
    <property type="match status" value="1"/>
</dbReference>
<dbReference type="OrthoDB" id="9813266at2"/>
<dbReference type="Proteomes" id="UP000198625">
    <property type="component" value="Unassembled WGS sequence"/>
</dbReference>
<dbReference type="Gene3D" id="2.70.150.10">
    <property type="entry name" value="Calcium-transporting ATPase, cytoplasmic transduction domain A"/>
    <property type="match status" value="1"/>
</dbReference>
<feature type="transmembrane region" description="Helical" evidence="11">
    <location>
        <begin position="7"/>
        <end position="25"/>
    </location>
</feature>
<dbReference type="PANTHER" id="PTHR48085">
    <property type="entry name" value="CADMIUM/ZINC-TRANSPORTING ATPASE HMA2-RELATED"/>
    <property type="match status" value="1"/>
</dbReference>
<dbReference type="SUPFAM" id="SSF81665">
    <property type="entry name" value="Calcium ATPase, transmembrane domain M"/>
    <property type="match status" value="1"/>
</dbReference>
<organism evidence="13 14">
    <name type="scientific">Proteiniborus ethanoligenes</name>
    <dbReference type="NCBI Taxonomy" id="415015"/>
    <lineage>
        <taxon>Bacteria</taxon>
        <taxon>Bacillati</taxon>
        <taxon>Bacillota</taxon>
        <taxon>Clostridia</taxon>
        <taxon>Eubacteriales</taxon>
        <taxon>Proteiniborus</taxon>
    </lineage>
</organism>
<keyword evidence="14" id="KW-1185">Reference proteome</keyword>
<evidence type="ECO:0000313" key="14">
    <source>
        <dbReference type="Proteomes" id="UP000198625"/>
    </source>
</evidence>
<dbReference type="SUPFAM" id="SSF81653">
    <property type="entry name" value="Calcium ATPase, transduction domain A"/>
    <property type="match status" value="1"/>
</dbReference>
<dbReference type="CDD" id="cd02079">
    <property type="entry name" value="P-type_ATPase_HM"/>
    <property type="match status" value="1"/>
</dbReference>
<sequence length="617" mass="66754">MMKKRGQIVIISGSLIIIAHILKYLNFDISIFNGLMIISSIVAGYPIAKNAIGALRYKILGIEALVTVAVTGAIYIGEYWEAAAVTFLFIFGAYLEARTLEKTRSSLKALLDLAPNTASVIRDGKEIKVSPDDVLKGETVLVRPGEKIPVDGLVLSGNASVNQASITGESVPVTKEKGDHVFSGTVIETGHLELEAERVGDDTTFARILEMVEEAQESKAPTQKFIEKFAKYYTPGIMLLSVIVYLITRDLELTLTLLVISCPGAMVISAPVSIVAGIGNGAKKGILIKGGEYLEKAGKIDIVAFDKTGTLTIGSPKVTNIKSYGMSEEDLLFLAAKVEMTSEHHLARAIIEEAQTRISSPIEAATDFEVFPGGGVKAVVDNEEIYIGTRKLLSDNEIFISNEIEEYLIQEENNGQTAVILAKKEKTLGVISIADKIRDDARNEILNLRKAGVKKVVMLTGDNRRVANAVSKELGIDEYYAELLPEEKVSKIKELMKNNTVAMVGDGINDAPALALAHLGVAMGGSGTDVAMETADLVLMSDSLSKLSYAFGLSRATVRNLKQNIYFAVFVVFALLIGVLTRNVFMALGMLIHEISVLLVIVNAVRLTRYKGVHKDS</sequence>
<feature type="transmembrane region" description="Helical" evidence="11">
    <location>
        <begin position="229"/>
        <end position="247"/>
    </location>
</feature>
<dbReference type="PROSITE" id="PS00154">
    <property type="entry name" value="ATPASE_E1_E2"/>
    <property type="match status" value="1"/>
</dbReference>
<feature type="transmembrane region" description="Helical" evidence="11">
    <location>
        <begin position="564"/>
        <end position="581"/>
    </location>
</feature>
<dbReference type="InterPro" id="IPR044492">
    <property type="entry name" value="P_typ_ATPase_HD_dom"/>
</dbReference>
<dbReference type="RefSeq" id="WP_091727486.1">
    <property type="nucleotide sequence ID" value="NZ_FNQE01000006.1"/>
</dbReference>
<comment type="subcellular location">
    <subcellularLocation>
        <location evidence="1">Cell membrane</location>
        <topology evidence="1">Multi-pass membrane protein</topology>
    </subcellularLocation>
</comment>
<dbReference type="NCBIfam" id="TIGR01511">
    <property type="entry name" value="ATPase-IB1_Cu"/>
    <property type="match status" value="1"/>
</dbReference>
<evidence type="ECO:0000256" key="5">
    <source>
        <dbReference type="ARBA" id="ARBA00022723"/>
    </source>
</evidence>
<dbReference type="PANTHER" id="PTHR48085:SF5">
    <property type="entry name" value="CADMIUM_ZINC-TRANSPORTING ATPASE HMA4-RELATED"/>
    <property type="match status" value="1"/>
</dbReference>
<dbReference type="InterPro" id="IPR008250">
    <property type="entry name" value="ATPase_P-typ_transduc_dom_A_sf"/>
</dbReference>
<evidence type="ECO:0000259" key="12">
    <source>
        <dbReference type="Pfam" id="PF00122"/>
    </source>
</evidence>
<comment type="catalytic activity">
    <reaction evidence="10">
        <text>Cd(2+)(in) + ATP + H2O = Cd(2+)(out) + ADP + phosphate + H(+)</text>
        <dbReference type="Rhea" id="RHEA:12132"/>
        <dbReference type="ChEBI" id="CHEBI:15377"/>
        <dbReference type="ChEBI" id="CHEBI:15378"/>
        <dbReference type="ChEBI" id="CHEBI:30616"/>
        <dbReference type="ChEBI" id="CHEBI:43474"/>
        <dbReference type="ChEBI" id="CHEBI:48775"/>
        <dbReference type="ChEBI" id="CHEBI:456216"/>
        <dbReference type="EC" id="7.2.2.21"/>
    </reaction>
</comment>
<gene>
    <name evidence="13" type="ORF">SAMN05660462_00779</name>
</gene>
<evidence type="ECO:0000256" key="11">
    <source>
        <dbReference type="RuleBase" id="RU362081"/>
    </source>
</evidence>
<evidence type="ECO:0000256" key="4">
    <source>
        <dbReference type="ARBA" id="ARBA00022692"/>
    </source>
</evidence>
<feature type="domain" description="P-type ATPase A" evidence="12">
    <location>
        <begin position="113"/>
        <end position="213"/>
    </location>
</feature>
<evidence type="ECO:0000256" key="3">
    <source>
        <dbReference type="ARBA" id="ARBA00022539"/>
    </source>
</evidence>
<dbReference type="SFLD" id="SFLDG00002">
    <property type="entry name" value="C1.7:_P-type_atpase_like"/>
    <property type="match status" value="1"/>
</dbReference>
<dbReference type="InterPro" id="IPR001757">
    <property type="entry name" value="P_typ_ATPase"/>
</dbReference>
<feature type="transmembrane region" description="Helical" evidence="11">
    <location>
        <begin position="82"/>
        <end position="100"/>
    </location>
</feature>
<reference evidence="14" key="1">
    <citation type="submission" date="2016-10" db="EMBL/GenBank/DDBJ databases">
        <authorList>
            <person name="Varghese N."/>
            <person name="Submissions S."/>
        </authorList>
    </citation>
    <scope>NUCLEOTIDE SEQUENCE [LARGE SCALE GENOMIC DNA]</scope>
    <source>
        <strain evidence="14">DSM 21650</strain>
    </source>
</reference>
<keyword evidence="6" id="KW-1278">Translocase</keyword>
<dbReference type="GO" id="GO:0005886">
    <property type="term" value="C:plasma membrane"/>
    <property type="evidence" value="ECO:0007669"/>
    <property type="project" value="UniProtKB-SubCell"/>
</dbReference>
<dbReference type="EMBL" id="FNQE01000006">
    <property type="protein sequence ID" value="SDY73987.1"/>
    <property type="molecule type" value="Genomic_DNA"/>
</dbReference>
<dbReference type="InterPro" id="IPR059000">
    <property type="entry name" value="ATPase_P-type_domA"/>
</dbReference>
<dbReference type="PRINTS" id="PR00119">
    <property type="entry name" value="CATATPASE"/>
</dbReference>
<dbReference type="InterPro" id="IPR023299">
    <property type="entry name" value="ATPase_P-typ_cyto_dom_N"/>
</dbReference>
<dbReference type="FunFam" id="2.70.150.10:FF:000002">
    <property type="entry name" value="Copper-transporting ATPase 1, putative"/>
    <property type="match status" value="1"/>
</dbReference>
<dbReference type="InterPro" id="IPR023214">
    <property type="entry name" value="HAD_sf"/>
</dbReference>